<feature type="domain" description="Multidrug resistance protein MdtA-like alpha-helical hairpin" evidence="4">
    <location>
        <begin position="76"/>
        <end position="137"/>
    </location>
</feature>
<dbReference type="InterPro" id="IPR058625">
    <property type="entry name" value="MdtA-like_BSH"/>
</dbReference>
<evidence type="ECO:0000256" key="2">
    <source>
        <dbReference type="SAM" id="Coils"/>
    </source>
</evidence>
<evidence type="ECO:0000259" key="5">
    <source>
        <dbReference type="Pfam" id="PF25917"/>
    </source>
</evidence>
<gene>
    <name evidence="7" type="ORF">A2438_00990</name>
</gene>
<accession>A0A1F4U7B7</accession>
<dbReference type="InterPro" id="IPR058792">
    <property type="entry name" value="Beta-barrel_RND_2"/>
</dbReference>
<evidence type="ECO:0000313" key="8">
    <source>
        <dbReference type="Proteomes" id="UP000179242"/>
    </source>
</evidence>
<feature type="transmembrane region" description="Helical" evidence="3">
    <location>
        <begin position="7"/>
        <end position="29"/>
    </location>
</feature>
<keyword evidence="3" id="KW-1133">Transmembrane helix</keyword>
<evidence type="ECO:0000259" key="6">
    <source>
        <dbReference type="Pfam" id="PF25954"/>
    </source>
</evidence>
<dbReference type="EMBL" id="MEUJ01000002">
    <property type="protein sequence ID" value="OGC40854.1"/>
    <property type="molecule type" value="Genomic_DNA"/>
</dbReference>
<dbReference type="NCBIfam" id="TIGR01730">
    <property type="entry name" value="RND_mfp"/>
    <property type="match status" value="1"/>
</dbReference>
<dbReference type="InterPro" id="IPR058624">
    <property type="entry name" value="MdtA-like_HH"/>
</dbReference>
<keyword evidence="3" id="KW-0812">Transmembrane</keyword>
<comment type="similarity">
    <text evidence="1">Belongs to the membrane fusion protein (MFP) (TC 8.A.1) family.</text>
</comment>
<reference evidence="7 8" key="1">
    <citation type="journal article" date="2016" name="Nat. Commun.">
        <title>Thousands of microbial genomes shed light on interconnected biogeochemical processes in an aquifer system.</title>
        <authorList>
            <person name="Anantharaman K."/>
            <person name="Brown C.T."/>
            <person name="Hug L.A."/>
            <person name="Sharon I."/>
            <person name="Castelle C.J."/>
            <person name="Probst A.J."/>
            <person name="Thomas B.C."/>
            <person name="Singh A."/>
            <person name="Wilkins M.J."/>
            <person name="Karaoz U."/>
            <person name="Brodie E.L."/>
            <person name="Williams K.H."/>
            <person name="Hubbard S.S."/>
            <person name="Banfield J.F."/>
        </authorList>
    </citation>
    <scope>NUCLEOTIDE SEQUENCE [LARGE SCALE GENOMIC DNA]</scope>
</reference>
<organism evidence="7 8">
    <name type="scientific">candidate division WOR-1 bacterium RIFOXYC2_FULL_46_14</name>
    <dbReference type="NCBI Taxonomy" id="1802587"/>
    <lineage>
        <taxon>Bacteria</taxon>
        <taxon>Bacillati</taxon>
        <taxon>Saganbacteria</taxon>
    </lineage>
</organism>
<proteinExistence type="inferred from homology"/>
<dbReference type="Pfam" id="PF25954">
    <property type="entry name" value="Beta-barrel_RND_2"/>
    <property type="match status" value="1"/>
</dbReference>
<name>A0A1F4U7B7_UNCSA</name>
<dbReference type="AlphaFoldDB" id="A0A1F4U7B7"/>
<dbReference type="Gene3D" id="2.40.30.170">
    <property type="match status" value="1"/>
</dbReference>
<evidence type="ECO:0000259" key="4">
    <source>
        <dbReference type="Pfam" id="PF25876"/>
    </source>
</evidence>
<dbReference type="PANTHER" id="PTHR30469:SF33">
    <property type="entry name" value="SLR1207 PROTEIN"/>
    <property type="match status" value="1"/>
</dbReference>
<evidence type="ECO:0000256" key="1">
    <source>
        <dbReference type="ARBA" id="ARBA00009477"/>
    </source>
</evidence>
<sequence length="263" mass="28936">MKKRLIIIGIILAVLIITGYAAFFLIRFWDQGITGTGTIEVTEVVVSSKVNGRIIQLNIDEGSNVASEEVLAEVEKQDYRAQLDNAKAKYELAKSEFRRNTQMYASQSISADQLDNARSNYEAAAAALTLAENNLSYTTITSPIKGIVLSKAVEQGELVVYGSPIATLANLDEVKLYLYVGEKTVGKINYGSSVKVTVDSLPGKVFMGTVSYISDKQEFTPKPIQTQEERTTYVYKIKVIVPNPNHDLKPGMPADGHFLCNSR</sequence>
<feature type="domain" description="Multidrug resistance protein MdtA-like barrel-sandwich hybrid" evidence="5">
    <location>
        <begin position="44"/>
        <end position="164"/>
    </location>
</feature>
<dbReference type="Gene3D" id="1.10.287.470">
    <property type="entry name" value="Helix hairpin bin"/>
    <property type="match status" value="1"/>
</dbReference>
<dbReference type="Gene3D" id="2.40.50.100">
    <property type="match status" value="1"/>
</dbReference>
<dbReference type="GO" id="GO:1990281">
    <property type="term" value="C:efflux pump complex"/>
    <property type="evidence" value="ECO:0007669"/>
    <property type="project" value="TreeGrafter"/>
</dbReference>
<dbReference type="Pfam" id="PF25917">
    <property type="entry name" value="BSH_RND"/>
    <property type="match status" value="1"/>
</dbReference>
<dbReference type="Pfam" id="PF25876">
    <property type="entry name" value="HH_MFP_RND"/>
    <property type="match status" value="1"/>
</dbReference>
<dbReference type="GO" id="GO:0015562">
    <property type="term" value="F:efflux transmembrane transporter activity"/>
    <property type="evidence" value="ECO:0007669"/>
    <property type="project" value="TreeGrafter"/>
</dbReference>
<evidence type="ECO:0000313" key="7">
    <source>
        <dbReference type="EMBL" id="OGC40854.1"/>
    </source>
</evidence>
<protein>
    <submittedName>
        <fullName evidence="7">Uncharacterized protein</fullName>
    </submittedName>
</protein>
<keyword evidence="3" id="KW-0472">Membrane</keyword>
<keyword evidence="2" id="KW-0175">Coiled coil</keyword>
<dbReference type="InterPro" id="IPR006143">
    <property type="entry name" value="RND_pump_MFP"/>
</dbReference>
<feature type="coiled-coil region" evidence="2">
    <location>
        <begin position="69"/>
        <end position="134"/>
    </location>
</feature>
<dbReference type="PANTHER" id="PTHR30469">
    <property type="entry name" value="MULTIDRUG RESISTANCE PROTEIN MDTA"/>
    <property type="match status" value="1"/>
</dbReference>
<feature type="domain" description="CusB-like beta-barrel" evidence="6">
    <location>
        <begin position="179"/>
        <end position="256"/>
    </location>
</feature>
<comment type="caution">
    <text evidence="7">The sequence shown here is derived from an EMBL/GenBank/DDBJ whole genome shotgun (WGS) entry which is preliminary data.</text>
</comment>
<dbReference type="Proteomes" id="UP000179242">
    <property type="component" value="Unassembled WGS sequence"/>
</dbReference>
<evidence type="ECO:0000256" key="3">
    <source>
        <dbReference type="SAM" id="Phobius"/>
    </source>
</evidence>
<dbReference type="SUPFAM" id="SSF111369">
    <property type="entry name" value="HlyD-like secretion proteins"/>
    <property type="match status" value="1"/>
</dbReference>